<evidence type="ECO:0000313" key="2">
    <source>
        <dbReference type="EMBL" id="MBA4626835.1"/>
    </source>
</evidence>
<name>A0A7C8YV17_OPUST</name>
<feature type="domain" description="Bet v I/Major latex protein" evidence="1">
    <location>
        <begin position="2"/>
        <end position="156"/>
    </location>
</feature>
<proteinExistence type="predicted"/>
<dbReference type="GO" id="GO:0006952">
    <property type="term" value="P:defense response"/>
    <property type="evidence" value="ECO:0007669"/>
    <property type="project" value="InterPro"/>
</dbReference>
<protein>
    <recommendedName>
        <fullName evidence="1">Bet v I/Major latex protein domain-containing protein</fullName>
    </recommendedName>
</protein>
<sequence length="156" mass="17860">MAQCGKAEGQVEIRCNADKIFNLWARNTPQLSKYCSSFPKIELLEGDNCYTPGATLCWSYVSPVGGKAEHVKITLEEIDDNKRSYIYKVTEGQIMNDYYNSWREKIEFTPKGENCTIAKWSVIEYEKKCEDAPHPQQYVDFLLDCIKETAPHVSCA</sequence>
<dbReference type="AlphaFoldDB" id="A0A7C8YV17"/>
<dbReference type="SMART" id="SM01037">
    <property type="entry name" value="Bet_v_1"/>
    <property type="match status" value="1"/>
</dbReference>
<evidence type="ECO:0000259" key="1">
    <source>
        <dbReference type="SMART" id="SM01037"/>
    </source>
</evidence>
<dbReference type="Gene3D" id="3.30.530.20">
    <property type="match status" value="1"/>
</dbReference>
<dbReference type="EMBL" id="GISG01058906">
    <property type="protein sequence ID" value="MBA4626835.1"/>
    <property type="molecule type" value="Transcribed_RNA"/>
</dbReference>
<dbReference type="InterPro" id="IPR023393">
    <property type="entry name" value="START-like_dom_sf"/>
</dbReference>
<dbReference type="EMBL" id="GISG01058907">
    <property type="protein sequence ID" value="MBA4626836.1"/>
    <property type="molecule type" value="Transcribed_RNA"/>
</dbReference>
<dbReference type="InterPro" id="IPR051761">
    <property type="entry name" value="MLP-like_ligand-binding"/>
</dbReference>
<reference evidence="2" key="1">
    <citation type="journal article" date="2013" name="J. Plant Res.">
        <title>Effect of fungi and light on seed germination of three Opuntia species from semiarid lands of central Mexico.</title>
        <authorList>
            <person name="Delgado-Sanchez P."/>
            <person name="Jimenez-Bremont J.F."/>
            <person name="Guerrero-Gonzalez Mde L."/>
            <person name="Flores J."/>
        </authorList>
    </citation>
    <scope>NUCLEOTIDE SEQUENCE</scope>
    <source>
        <tissue evidence="2">Cladode</tissue>
    </source>
</reference>
<dbReference type="Pfam" id="PF00407">
    <property type="entry name" value="Bet_v_1"/>
    <property type="match status" value="1"/>
</dbReference>
<dbReference type="CDD" id="cd07816">
    <property type="entry name" value="Bet_v1-like"/>
    <property type="match status" value="1"/>
</dbReference>
<dbReference type="SUPFAM" id="SSF55961">
    <property type="entry name" value="Bet v1-like"/>
    <property type="match status" value="1"/>
</dbReference>
<dbReference type="PANTHER" id="PTHR31907">
    <property type="entry name" value="MLP-LIKE PROTEIN 423"/>
    <property type="match status" value="1"/>
</dbReference>
<accession>A0A7C8YV17</accession>
<reference evidence="2" key="2">
    <citation type="submission" date="2020-07" db="EMBL/GenBank/DDBJ databases">
        <authorList>
            <person name="Vera ALvarez R."/>
            <person name="Arias-Moreno D.M."/>
            <person name="Jimenez-Jacinto V."/>
            <person name="Jimenez-Bremont J.F."/>
            <person name="Swaminathan K."/>
            <person name="Moose S.P."/>
            <person name="Guerrero-Gonzalez M.L."/>
            <person name="Marino-Ramirez L."/>
            <person name="Landsman D."/>
            <person name="Rodriguez-Kessler M."/>
            <person name="Delgado-Sanchez P."/>
        </authorList>
    </citation>
    <scope>NUCLEOTIDE SEQUENCE</scope>
    <source>
        <tissue evidence="2">Cladode</tissue>
    </source>
</reference>
<organism evidence="2">
    <name type="scientific">Opuntia streptacantha</name>
    <name type="common">Prickly pear cactus</name>
    <name type="synonym">Opuntia cardona</name>
    <dbReference type="NCBI Taxonomy" id="393608"/>
    <lineage>
        <taxon>Eukaryota</taxon>
        <taxon>Viridiplantae</taxon>
        <taxon>Streptophyta</taxon>
        <taxon>Embryophyta</taxon>
        <taxon>Tracheophyta</taxon>
        <taxon>Spermatophyta</taxon>
        <taxon>Magnoliopsida</taxon>
        <taxon>eudicotyledons</taxon>
        <taxon>Gunneridae</taxon>
        <taxon>Pentapetalae</taxon>
        <taxon>Caryophyllales</taxon>
        <taxon>Cactineae</taxon>
        <taxon>Cactaceae</taxon>
        <taxon>Opuntioideae</taxon>
        <taxon>Opuntia</taxon>
    </lineage>
</organism>
<dbReference type="InterPro" id="IPR000916">
    <property type="entry name" value="Bet_v_I/MLP"/>
</dbReference>